<feature type="domain" description="Novel toxin 15" evidence="1">
    <location>
        <begin position="71"/>
        <end position="206"/>
    </location>
</feature>
<dbReference type="RefSeq" id="WP_282214735.1">
    <property type="nucleotide sequence ID" value="NZ_CP158357.1"/>
</dbReference>
<dbReference type="EMBL" id="CP158357">
    <property type="protein sequence ID" value="XBX76567.1"/>
    <property type="molecule type" value="Genomic_DNA"/>
</dbReference>
<sequence>MGRVGDELARPIMRALQDASPNLKALADIPRKLRTKARGNQGSVRSIDRYDADARHIDVTTRRFTQNPEHRPEQFNDQLNEQIDTLENTSMADWVLNRVDYLRNGRPHDSVVEQELVRDAAHNDALREIMRENPGLDLATANRFVDQWMETQAALHRLDGIAGGNPTDVPRVGDGNVNSSLGRQWQERVADLDAAVIDFMQQNPGVDLNTVFMNIHFR</sequence>
<evidence type="ECO:0000259" key="1">
    <source>
        <dbReference type="Pfam" id="PF15604"/>
    </source>
</evidence>
<dbReference type="Pfam" id="PF15604">
    <property type="entry name" value="Ntox15"/>
    <property type="match status" value="1"/>
</dbReference>
<evidence type="ECO:0000313" key="2">
    <source>
        <dbReference type="EMBL" id="XBX76567.1"/>
    </source>
</evidence>
<protein>
    <submittedName>
        <fullName evidence="2">Polymorphic toxin type 15 domain-containing protein</fullName>
    </submittedName>
</protein>
<name>A0AAU7VS07_9MICO</name>
<dbReference type="AlphaFoldDB" id="A0AAU7VS07"/>
<accession>A0AAU7VS07</accession>
<organism evidence="2">
    <name type="scientific">Microbacterium sp. A8/3-1</name>
    <dbReference type="NCBI Taxonomy" id="3160749"/>
    <lineage>
        <taxon>Bacteria</taxon>
        <taxon>Bacillati</taxon>
        <taxon>Actinomycetota</taxon>
        <taxon>Actinomycetes</taxon>
        <taxon>Micrococcales</taxon>
        <taxon>Microbacteriaceae</taxon>
        <taxon>Microbacterium</taxon>
    </lineage>
</organism>
<proteinExistence type="predicted"/>
<dbReference type="InterPro" id="IPR028949">
    <property type="entry name" value="Ntox15"/>
</dbReference>
<gene>
    <name evidence="2" type="ORF">ABS642_11645</name>
</gene>
<reference evidence="2" key="1">
    <citation type="submission" date="2024-06" db="EMBL/GenBank/DDBJ databases">
        <title>Draft genome sequence of Microbacterium sp. strain A8/3-1, isolated from Oxytropis tragacanthoides Fisch. ex DC. Root nodules in the Altai region of Russia.</title>
        <authorList>
            <person name="Sazanova A."/>
            <person name="Guro P."/>
            <person name="Kuznetsova I."/>
            <person name="Belimov A."/>
            <person name="Safronova V."/>
        </authorList>
    </citation>
    <scope>NUCLEOTIDE SEQUENCE</scope>
    <source>
        <strain evidence="2">A8/3-1</strain>
    </source>
</reference>